<dbReference type="Pfam" id="PF13439">
    <property type="entry name" value="Glyco_transf_4"/>
    <property type="match status" value="1"/>
</dbReference>
<dbReference type="Pfam" id="PF00534">
    <property type="entry name" value="Glycos_transf_1"/>
    <property type="match status" value="1"/>
</dbReference>
<dbReference type="CDD" id="cd03801">
    <property type="entry name" value="GT4_PimA-like"/>
    <property type="match status" value="1"/>
</dbReference>
<dbReference type="RefSeq" id="WP_345369468.1">
    <property type="nucleotide sequence ID" value="NZ_BAABKD010000002.1"/>
</dbReference>
<organism evidence="3 4">
    <name type="scientific">Paenalcaligenes hermetiae</name>
    <dbReference type="NCBI Taxonomy" id="1157987"/>
    <lineage>
        <taxon>Bacteria</taxon>
        <taxon>Pseudomonadati</taxon>
        <taxon>Pseudomonadota</taxon>
        <taxon>Betaproteobacteria</taxon>
        <taxon>Burkholderiales</taxon>
        <taxon>Alcaligenaceae</taxon>
        <taxon>Paenalcaligenes</taxon>
    </lineage>
</organism>
<gene>
    <name evidence="3" type="ORF">GCM10023337_05800</name>
</gene>
<evidence type="ECO:0000313" key="4">
    <source>
        <dbReference type="Proteomes" id="UP001500227"/>
    </source>
</evidence>
<evidence type="ECO:0000313" key="3">
    <source>
        <dbReference type="EMBL" id="GAA5086282.1"/>
    </source>
</evidence>
<dbReference type="Gene3D" id="3.40.50.2000">
    <property type="entry name" value="Glycogen Phosphorylase B"/>
    <property type="match status" value="2"/>
</dbReference>
<dbReference type="PANTHER" id="PTHR12526">
    <property type="entry name" value="GLYCOSYLTRANSFERASE"/>
    <property type="match status" value="1"/>
</dbReference>
<proteinExistence type="predicted"/>
<reference evidence="4" key="1">
    <citation type="journal article" date="2019" name="Int. J. Syst. Evol. Microbiol.">
        <title>The Global Catalogue of Microorganisms (GCM) 10K type strain sequencing project: providing services to taxonomists for standard genome sequencing and annotation.</title>
        <authorList>
            <consortium name="The Broad Institute Genomics Platform"/>
            <consortium name="The Broad Institute Genome Sequencing Center for Infectious Disease"/>
            <person name="Wu L."/>
            <person name="Ma J."/>
        </authorList>
    </citation>
    <scope>NUCLEOTIDE SEQUENCE [LARGE SCALE GENOMIC DNA]</scope>
    <source>
        <strain evidence="4">JCM 18423</strain>
    </source>
</reference>
<evidence type="ECO:0000259" key="1">
    <source>
        <dbReference type="Pfam" id="PF00534"/>
    </source>
</evidence>
<dbReference type="InterPro" id="IPR001296">
    <property type="entry name" value="Glyco_trans_1"/>
</dbReference>
<feature type="domain" description="Glycosyltransferase subfamily 4-like N-terminal" evidence="2">
    <location>
        <begin position="19"/>
        <end position="180"/>
    </location>
</feature>
<name>A0ABP9LVD7_9BURK</name>
<dbReference type="Proteomes" id="UP001500227">
    <property type="component" value="Unassembled WGS sequence"/>
</dbReference>
<dbReference type="EMBL" id="BAABKD010000002">
    <property type="protein sequence ID" value="GAA5086282.1"/>
    <property type="molecule type" value="Genomic_DNA"/>
</dbReference>
<sequence>MSLPRLRIAFISYKFGHEYGGAEAYGVELMRELSQYHDITVITKEYAAQCDLQLPRILVSIPNYLPSWLQAFWFAQKTAQITNTQSYDLVHSHTNGWNADIDVLHVKSVRYHHLYRHTSWLKRVNTYLSPRLNMYLWLEKQRVHQQPPKRTVVVSEWLKKQIQAAYHTSYPFDVITPGVHIPKTHAEQRALTRKKLGFSKEDVVSILVARNPLSKGLNTLVTALKTCAPTLKLLVVGPPLAFIESYITQLSPELQARVQFVEQTESIHPYYEAADLCVHPTLNDSFGMAPLEAMSYGLPVILSQAKYCGFAHHVRHLYQAWVLEDPTDAQALAHALQQVAQCAELRQNLAKNGQQLALTFSWPQIAQHYQQLYIEILAHRQHHKKPNPFA</sequence>
<feature type="domain" description="Glycosyl transferase family 1" evidence="1">
    <location>
        <begin position="191"/>
        <end position="355"/>
    </location>
</feature>
<protein>
    <submittedName>
        <fullName evidence="3">Glycosyltransferase family 4 protein</fullName>
    </submittedName>
</protein>
<dbReference type="InterPro" id="IPR028098">
    <property type="entry name" value="Glyco_trans_4-like_N"/>
</dbReference>
<evidence type="ECO:0000259" key="2">
    <source>
        <dbReference type="Pfam" id="PF13439"/>
    </source>
</evidence>
<accession>A0ABP9LVD7</accession>
<dbReference type="SUPFAM" id="SSF53756">
    <property type="entry name" value="UDP-Glycosyltransferase/glycogen phosphorylase"/>
    <property type="match status" value="1"/>
</dbReference>
<keyword evidence="4" id="KW-1185">Reference proteome</keyword>
<comment type="caution">
    <text evidence="3">The sequence shown here is derived from an EMBL/GenBank/DDBJ whole genome shotgun (WGS) entry which is preliminary data.</text>
</comment>